<dbReference type="SUPFAM" id="SSF50129">
    <property type="entry name" value="GroES-like"/>
    <property type="match status" value="1"/>
</dbReference>
<comment type="cofactor">
    <cofactor evidence="1">
        <name>Zn(2+)</name>
        <dbReference type="ChEBI" id="CHEBI:29105"/>
    </cofactor>
</comment>
<dbReference type="InterPro" id="IPR013154">
    <property type="entry name" value="ADH-like_N"/>
</dbReference>
<feature type="domain" description="Alcohol dehydrogenase-like N-terminal" evidence="4">
    <location>
        <begin position="84"/>
        <end position="194"/>
    </location>
</feature>
<sequence length="411" mass="43435">MSGPAHRQRGLLRRTGTSLVSARPAARALLEHHTGLRAARLAAAAADGLRERLRPTRGRMRALTAGPGGLAWREVPQPPPPGPRGASVRPIAAATCDMDRPLALGATPFPLPAHLGHECVAQVLEVGDEVTRVRPGDQVVVSFQVACGRCPSCAGGATGVCEEVPPCSMYGFGAMGGHWGGTFSEVVAVPYADAMLFRLPPGVSPLAASSVADGVCDGYRHLARHLPGLLDQDKDTEVLILAGLARRPLFSPSAALYAGLAARALGAREVRLCDSRPAVRERAAQLGMVPLAPRELGPRQRARLVIDRSCHRRGVPLALSLTRPEGVCASTGGLHRVARVPYLTSFGRRVTLQLGDSHNQAAVPRVLELIAAGELRPELVISRTAPFDDGVRALRAHVRGDAVKTVLVESR</sequence>
<dbReference type="InterPro" id="IPR036291">
    <property type="entry name" value="NAD(P)-bd_dom_sf"/>
</dbReference>
<proteinExistence type="predicted"/>
<dbReference type="AlphaFoldDB" id="A0A6G4WQQ5"/>
<protein>
    <submittedName>
        <fullName evidence="5">Alcohol dehydrogenase catalytic domain-containing protein</fullName>
    </submittedName>
</protein>
<keyword evidence="3" id="KW-0862">Zinc</keyword>
<accession>A0A6G4WQQ5</accession>
<reference evidence="5 6" key="1">
    <citation type="submission" date="2020-02" db="EMBL/GenBank/DDBJ databases">
        <title>Whole-genome analyses of novel actinobacteria.</title>
        <authorList>
            <person name="Sahin N."/>
            <person name="Tatar D."/>
        </authorList>
    </citation>
    <scope>NUCLEOTIDE SEQUENCE [LARGE SCALE GENOMIC DNA]</scope>
    <source>
        <strain evidence="5 6">SB3404</strain>
    </source>
</reference>
<keyword evidence="2" id="KW-0479">Metal-binding</keyword>
<name>A0A6G4WQQ5_9ACTN</name>
<dbReference type="GO" id="GO:0046872">
    <property type="term" value="F:metal ion binding"/>
    <property type="evidence" value="ECO:0007669"/>
    <property type="project" value="UniProtKB-KW"/>
</dbReference>
<comment type="caution">
    <text evidence="5">The sequence shown here is derived from an EMBL/GenBank/DDBJ whole genome shotgun (WGS) entry which is preliminary data.</text>
</comment>
<dbReference type="Gene3D" id="3.90.180.10">
    <property type="entry name" value="Medium-chain alcohol dehydrogenases, catalytic domain"/>
    <property type="match status" value="1"/>
</dbReference>
<evidence type="ECO:0000313" key="6">
    <source>
        <dbReference type="Proteomes" id="UP000477722"/>
    </source>
</evidence>
<evidence type="ECO:0000313" key="5">
    <source>
        <dbReference type="EMBL" id="NGO66957.1"/>
    </source>
</evidence>
<dbReference type="PANTHER" id="PTHR42813">
    <property type="entry name" value="ZINC-TYPE ALCOHOL DEHYDROGENASE-LIKE"/>
    <property type="match status" value="1"/>
</dbReference>
<evidence type="ECO:0000256" key="2">
    <source>
        <dbReference type="ARBA" id="ARBA00022723"/>
    </source>
</evidence>
<evidence type="ECO:0000256" key="3">
    <source>
        <dbReference type="ARBA" id="ARBA00022833"/>
    </source>
</evidence>
<dbReference type="Pfam" id="PF08240">
    <property type="entry name" value="ADH_N"/>
    <property type="match status" value="1"/>
</dbReference>
<dbReference type="Proteomes" id="UP000477722">
    <property type="component" value="Unassembled WGS sequence"/>
</dbReference>
<evidence type="ECO:0000256" key="1">
    <source>
        <dbReference type="ARBA" id="ARBA00001947"/>
    </source>
</evidence>
<evidence type="ECO:0000259" key="4">
    <source>
        <dbReference type="Pfam" id="PF08240"/>
    </source>
</evidence>
<dbReference type="PANTHER" id="PTHR42813:SF7">
    <property type="entry name" value="ALCOHOL DEHYDROGENASE (ZN-DEPENDENT)-RELATED"/>
    <property type="match status" value="1"/>
</dbReference>
<organism evidence="5 6">
    <name type="scientific">Streptomyces boncukensis</name>
    <dbReference type="NCBI Taxonomy" id="2711219"/>
    <lineage>
        <taxon>Bacteria</taxon>
        <taxon>Bacillati</taxon>
        <taxon>Actinomycetota</taxon>
        <taxon>Actinomycetes</taxon>
        <taxon>Kitasatosporales</taxon>
        <taxon>Streptomycetaceae</taxon>
        <taxon>Streptomyces</taxon>
    </lineage>
</organism>
<dbReference type="RefSeq" id="WP_165296621.1">
    <property type="nucleotide sequence ID" value="NZ_JAAKZZ010000004.1"/>
</dbReference>
<dbReference type="EMBL" id="JAAKZZ010000004">
    <property type="protein sequence ID" value="NGO66957.1"/>
    <property type="molecule type" value="Genomic_DNA"/>
</dbReference>
<keyword evidence="6" id="KW-1185">Reference proteome</keyword>
<dbReference type="InterPro" id="IPR011032">
    <property type="entry name" value="GroES-like_sf"/>
</dbReference>
<dbReference type="SUPFAM" id="SSF51735">
    <property type="entry name" value="NAD(P)-binding Rossmann-fold domains"/>
    <property type="match status" value="1"/>
</dbReference>
<gene>
    <name evidence="5" type="ORF">G5C65_00975</name>
</gene>